<feature type="chain" id="PRO_5022806911" evidence="1">
    <location>
        <begin position="27"/>
        <end position="369"/>
    </location>
</feature>
<sequence length="369" mass="39580">MTHVSRIVTFCIGLGLSAGLTTVATAQSKDNTPKYSNEFLNIGVGGRALGMGKVQVSLADDATAGYWNPAGLLGQKTKYDAVLMHSELFSGIVKNDYAAFSTPLDDKSAIGVSLVRLGVDDIADTRNLINEYGYIDYNKIQYFSIADYALLVSYARKIGNVEGLTIGGSGKIIYRNIGSFANAWGFGIDAGLRYNHAGWQFGLTARDVTTTFTAWTINSEKFQNTTLTGDSIPTNSTEITLPRFVLGASRSVKLPGQFTALVAADLEMTTDGKRETPISTSLISIDPRAGLEVGYNNVVFLRGGISNFQKLKSFTGQKEWYAQPSFGVGVATNGLRLDMAFSRLAVGSIAGQKTGQANSIIVSLGYGFR</sequence>
<dbReference type="AlphaFoldDB" id="A0A5B8A2L1"/>
<name>A0A5B8A2L1_9BACT</name>
<dbReference type="Gene3D" id="2.40.160.60">
    <property type="entry name" value="Outer membrane protein transport protein (OMPP1/FadL/TodX)"/>
    <property type="match status" value="1"/>
</dbReference>
<keyword evidence="3" id="KW-1185">Reference proteome</keyword>
<dbReference type="RefSeq" id="WP_139516571.1">
    <property type="nucleotide sequence ID" value="NZ_CP040896.1"/>
</dbReference>
<proteinExistence type="predicted"/>
<organism evidence="2 3">
    <name type="scientific">Hymenobacter jejuensis</name>
    <dbReference type="NCBI Taxonomy" id="2502781"/>
    <lineage>
        <taxon>Bacteria</taxon>
        <taxon>Pseudomonadati</taxon>
        <taxon>Bacteroidota</taxon>
        <taxon>Cytophagia</taxon>
        <taxon>Cytophagales</taxon>
        <taxon>Hymenobacteraceae</taxon>
        <taxon>Hymenobacter</taxon>
    </lineage>
</organism>
<dbReference type="EMBL" id="CP040896">
    <property type="protein sequence ID" value="QDA61397.1"/>
    <property type="molecule type" value="Genomic_DNA"/>
</dbReference>
<reference evidence="2 3" key="1">
    <citation type="submission" date="2019-06" db="EMBL/GenBank/DDBJ databases">
        <authorList>
            <person name="Srinivasan S."/>
        </authorList>
    </citation>
    <scope>NUCLEOTIDE SEQUENCE [LARGE SCALE GENOMIC DNA]</scope>
    <source>
        <strain evidence="2 3">17J68-5</strain>
    </source>
</reference>
<dbReference type="Proteomes" id="UP000305398">
    <property type="component" value="Chromosome"/>
</dbReference>
<dbReference type="KEGG" id="hyj:FHG12_15395"/>
<evidence type="ECO:0000313" key="2">
    <source>
        <dbReference type="EMBL" id="QDA61397.1"/>
    </source>
</evidence>
<feature type="signal peptide" evidence="1">
    <location>
        <begin position="1"/>
        <end position="26"/>
    </location>
</feature>
<keyword evidence="1" id="KW-0732">Signal</keyword>
<dbReference type="NCBIfam" id="NF033709">
    <property type="entry name" value="PorV_fam"/>
    <property type="match status" value="1"/>
</dbReference>
<evidence type="ECO:0000256" key="1">
    <source>
        <dbReference type="SAM" id="SignalP"/>
    </source>
</evidence>
<dbReference type="OrthoDB" id="9808507at2"/>
<accession>A0A5B8A2L1</accession>
<protein>
    <submittedName>
        <fullName evidence="2">PorV/PorQ family protein</fullName>
    </submittedName>
</protein>
<evidence type="ECO:0000313" key="3">
    <source>
        <dbReference type="Proteomes" id="UP000305398"/>
    </source>
</evidence>
<gene>
    <name evidence="2" type="ORF">FHG12_15395</name>
</gene>